<dbReference type="AlphaFoldDB" id="A0A4S2M7B8"/>
<gene>
    <name evidence="1" type="ORF">CRM22_003439</name>
</gene>
<protein>
    <submittedName>
        <fullName evidence="1">Uncharacterized protein</fullName>
    </submittedName>
</protein>
<evidence type="ECO:0000313" key="1">
    <source>
        <dbReference type="EMBL" id="TGZ69968.1"/>
    </source>
</evidence>
<evidence type="ECO:0000313" key="2">
    <source>
        <dbReference type="Proteomes" id="UP000308267"/>
    </source>
</evidence>
<sequence>MCSYSEKPCDCYLLNSDQGVDKSSQSVLVSVDKLLDSVPIVPWIPRSFNWILYTKTFVALQDGLFRMPDLLDVYSECLNKKVEKMYVIYLVSQQSTPHHHISLQVDINPHSNLNSKESHVLPELTHTFTAFFGVQLSAAHHSNIICKPKSRTIT</sequence>
<reference evidence="1 2" key="1">
    <citation type="journal article" date="2019" name="BMC Genomics">
        <title>New insights from Opisthorchis felineus genome: update on genomics of the epidemiologically important liver flukes.</title>
        <authorList>
            <person name="Ershov N.I."/>
            <person name="Mordvinov V.A."/>
            <person name="Prokhortchouk E.B."/>
            <person name="Pakharukova M.Y."/>
            <person name="Gunbin K.V."/>
            <person name="Ustyantsev K."/>
            <person name="Genaev M.A."/>
            <person name="Blinov A.G."/>
            <person name="Mazur A."/>
            <person name="Boulygina E."/>
            <person name="Tsygankova S."/>
            <person name="Khrameeva E."/>
            <person name="Chekanov N."/>
            <person name="Fan G."/>
            <person name="Xiao A."/>
            <person name="Zhang H."/>
            <person name="Xu X."/>
            <person name="Yang H."/>
            <person name="Solovyev V."/>
            <person name="Lee S.M."/>
            <person name="Liu X."/>
            <person name="Afonnikov D.A."/>
            <person name="Skryabin K.G."/>
        </authorList>
    </citation>
    <scope>NUCLEOTIDE SEQUENCE [LARGE SCALE GENOMIC DNA]</scope>
    <source>
        <strain evidence="1">AK-0245</strain>
        <tissue evidence="1">Whole organism</tissue>
    </source>
</reference>
<comment type="caution">
    <text evidence="1">The sequence shown here is derived from an EMBL/GenBank/DDBJ whole genome shotgun (WGS) entry which is preliminary data.</text>
</comment>
<name>A0A4S2M7B8_OPIFE</name>
<dbReference type="EMBL" id="SJOL01005670">
    <property type="protein sequence ID" value="TGZ69968.1"/>
    <property type="molecule type" value="Genomic_DNA"/>
</dbReference>
<keyword evidence="2" id="KW-1185">Reference proteome</keyword>
<organism evidence="1 2">
    <name type="scientific">Opisthorchis felineus</name>
    <dbReference type="NCBI Taxonomy" id="147828"/>
    <lineage>
        <taxon>Eukaryota</taxon>
        <taxon>Metazoa</taxon>
        <taxon>Spiralia</taxon>
        <taxon>Lophotrochozoa</taxon>
        <taxon>Platyhelminthes</taxon>
        <taxon>Trematoda</taxon>
        <taxon>Digenea</taxon>
        <taxon>Opisthorchiida</taxon>
        <taxon>Opisthorchiata</taxon>
        <taxon>Opisthorchiidae</taxon>
        <taxon>Opisthorchis</taxon>
    </lineage>
</organism>
<dbReference type="Proteomes" id="UP000308267">
    <property type="component" value="Unassembled WGS sequence"/>
</dbReference>
<accession>A0A4S2M7B8</accession>
<proteinExistence type="predicted"/>